<keyword evidence="1" id="KW-0812">Transmembrane</keyword>
<evidence type="ECO:0000313" key="3">
    <source>
        <dbReference type="Proteomes" id="UP001497457"/>
    </source>
</evidence>
<feature type="transmembrane region" description="Helical" evidence="1">
    <location>
        <begin position="58"/>
        <end position="78"/>
    </location>
</feature>
<dbReference type="PANTHER" id="PTHR33306">
    <property type="entry name" value="EXPRESSED PROTEIN-RELATED-RELATED"/>
    <property type="match status" value="1"/>
</dbReference>
<accession>A0ABC9EGC2</accession>
<dbReference type="AlphaFoldDB" id="A0ABC9EGC2"/>
<feature type="transmembrane region" description="Helical" evidence="1">
    <location>
        <begin position="118"/>
        <end position="141"/>
    </location>
</feature>
<keyword evidence="1" id="KW-0472">Membrane</keyword>
<protein>
    <submittedName>
        <fullName evidence="2">Uncharacterized protein</fullName>
    </submittedName>
</protein>
<dbReference type="Proteomes" id="UP001497457">
    <property type="component" value="Chromosome 4rd"/>
</dbReference>
<evidence type="ECO:0000313" key="2">
    <source>
        <dbReference type="EMBL" id="CAL5056054.1"/>
    </source>
</evidence>
<reference evidence="3" key="1">
    <citation type="submission" date="2024-06" db="EMBL/GenBank/DDBJ databases">
        <authorList>
            <person name="Ryan C."/>
        </authorList>
    </citation>
    <scope>NUCLEOTIDE SEQUENCE [LARGE SCALE GENOMIC DNA]</scope>
</reference>
<name>A0ABC9EGC2_9POAL</name>
<keyword evidence="3" id="KW-1185">Reference proteome</keyword>
<sequence length="149" mass="15977">MASGGGYYYDQTTATYLPAPAPRASSFHLAVFLATAALLGATSFYSRYESAVESLVDQVRIAVVLSPLLLLLAVQYWAATSGARTRGGGVSSLLLGDRPSWHGGGWGGQQQREGGSPWGVALALALVLLLVSYQSCFRDLWSPLVRRRR</sequence>
<keyword evidence="1" id="KW-1133">Transmembrane helix</keyword>
<reference evidence="2 3" key="2">
    <citation type="submission" date="2024-10" db="EMBL/GenBank/DDBJ databases">
        <authorList>
            <person name="Ryan C."/>
        </authorList>
    </citation>
    <scope>NUCLEOTIDE SEQUENCE [LARGE SCALE GENOMIC DNA]</scope>
</reference>
<feature type="transmembrane region" description="Helical" evidence="1">
    <location>
        <begin position="27"/>
        <end position="46"/>
    </location>
</feature>
<proteinExistence type="predicted"/>
<gene>
    <name evidence="2" type="ORF">URODEC1_LOCUS94809</name>
</gene>
<organism evidence="2 3">
    <name type="scientific">Urochloa decumbens</name>
    <dbReference type="NCBI Taxonomy" id="240449"/>
    <lineage>
        <taxon>Eukaryota</taxon>
        <taxon>Viridiplantae</taxon>
        <taxon>Streptophyta</taxon>
        <taxon>Embryophyta</taxon>
        <taxon>Tracheophyta</taxon>
        <taxon>Spermatophyta</taxon>
        <taxon>Magnoliopsida</taxon>
        <taxon>Liliopsida</taxon>
        <taxon>Poales</taxon>
        <taxon>Poaceae</taxon>
        <taxon>PACMAD clade</taxon>
        <taxon>Panicoideae</taxon>
        <taxon>Panicodae</taxon>
        <taxon>Paniceae</taxon>
        <taxon>Melinidinae</taxon>
        <taxon>Urochloa</taxon>
    </lineage>
</organism>
<dbReference type="EMBL" id="OZ075114">
    <property type="protein sequence ID" value="CAL5056054.1"/>
    <property type="molecule type" value="Genomic_DNA"/>
</dbReference>
<evidence type="ECO:0000256" key="1">
    <source>
        <dbReference type="SAM" id="Phobius"/>
    </source>
</evidence>
<dbReference type="PANTHER" id="PTHR33306:SF18">
    <property type="entry name" value="OS02G0775300 PROTEIN"/>
    <property type="match status" value="1"/>
</dbReference>